<dbReference type="EMBL" id="CACTIH010000001">
    <property type="protein sequence ID" value="CAA2933264.1"/>
    <property type="molecule type" value="Genomic_DNA"/>
</dbReference>
<evidence type="ECO:0000259" key="2">
    <source>
        <dbReference type="Pfam" id="PF14304"/>
    </source>
</evidence>
<dbReference type="Gramene" id="OE9A114946T1">
    <property type="protein sequence ID" value="OE9A114946C1"/>
    <property type="gene ID" value="OE9A114946"/>
</dbReference>
<dbReference type="PANTHER" id="PTHR47866">
    <property type="entry name" value="HYDROXYPROLINE-RICH GLYCOPROTEIN FAMILY PROTEIN"/>
    <property type="match status" value="1"/>
</dbReference>
<dbReference type="FunFam" id="1.10.20.70:FF:000002">
    <property type="entry name" value="Related to Cleavage stimulation factor"/>
    <property type="match status" value="1"/>
</dbReference>
<gene>
    <name evidence="3" type="ORF">OLEA9_A114946</name>
</gene>
<dbReference type="InterPro" id="IPR038192">
    <property type="entry name" value="CSTF_C_sf"/>
</dbReference>
<feature type="compositionally biased region" description="Polar residues" evidence="1">
    <location>
        <begin position="1"/>
        <end position="14"/>
    </location>
</feature>
<keyword evidence="4" id="KW-1185">Reference proteome</keyword>
<reference evidence="3 4" key="1">
    <citation type="submission" date="2019-12" db="EMBL/GenBank/DDBJ databases">
        <authorList>
            <person name="Alioto T."/>
            <person name="Alioto T."/>
            <person name="Gomez Garrido J."/>
        </authorList>
    </citation>
    <scope>NUCLEOTIDE SEQUENCE [LARGE SCALE GENOMIC DNA]</scope>
</reference>
<evidence type="ECO:0000313" key="4">
    <source>
        <dbReference type="Proteomes" id="UP000594638"/>
    </source>
</evidence>
<feature type="domain" description="Transcription termination and cleavage factor C-terminal" evidence="2">
    <location>
        <begin position="80"/>
        <end position="113"/>
    </location>
</feature>
<sequence length="115" mass="12703">MLSFNAQQPNSSVLSGMWDNMDLIGNSVDQSNHSSKLATPVHGATPIFDNSRKQDPRSEGNSNSQKQDAEMQVPPEMESALLQQVLSLTPEQLSSLPPEQQQEVIQLQQMLRQAS</sequence>
<protein>
    <submittedName>
        <fullName evidence="3">Splicing factor 3B subunit 4</fullName>
    </submittedName>
</protein>
<dbReference type="AlphaFoldDB" id="A0A8S0P6P8"/>
<dbReference type="OrthoDB" id="272703at2759"/>
<organism evidence="3 4">
    <name type="scientific">Olea europaea subsp. europaea</name>
    <dbReference type="NCBI Taxonomy" id="158383"/>
    <lineage>
        <taxon>Eukaryota</taxon>
        <taxon>Viridiplantae</taxon>
        <taxon>Streptophyta</taxon>
        <taxon>Embryophyta</taxon>
        <taxon>Tracheophyta</taxon>
        <taxon>Spermatophyta</taxon>
        <taxon>Magnoliopsida</taxon>
        <taxon>eudicotyledons</taxon>
        <taxon>Gunneridae</taxon>
        <taxon>Pentapetalae</taxon>
        <taxon>asterids</taxon>
        <taxon>lamiids</taxon>
        <taxon>Lamiales</taxon>
        <taxon>Oleaceae</taxon>
        <taxon>Oleeae</taxon>
        <taxon>Olea</taxon>
    </lineage>
</organism>
<comment type="caution">
    <text evidence="3">The sequence shown here is derived from an EMBL/GenBank/DDBJ whole genome shotgun (WGS) entry which is preliminary data.</text>
</comment>
<evidence type="ECO:0000313" key="3">
    <source>
        <dbReference type="EMBL" id="CAA2933264.1"/>
    </source>
</evidence>
<dbReference type="GO" id="GO:0031124">
    <property type="term" value="P:mRNA 3'-end processing"/>
    <property type="evidence" value="ECO:0007669"/>
    <property type="project" value="InterPro"/>
</dbReference>
<accession>A0A8S0P6P8</accession>
<proteinExistence type="predicted"/>
<dbReference type="PANTHER" id="PTHR47866:SF2">
    <property type="entry name" value="HYDROXYPROLINE-RICH GLYCOPROTEIN FAMILY PROTEIN"/>
    <property type="match status" value="1"/>
</dbReference>
<dbReference type="InterPro" id="IPR026896">
    <property type="entry name" value="CSTF_C"/>
</dbReference>
<feature type="region of interest" description="Disordered" evidence="1">
    <location>
        <begin position="1"/>
        <end position="78"/>
    </location>
</feature>
<feature type="compositionally biased region" description="Polar residues" evidence="1">
    <location>
        <begin position="27"/>
        <end position="37"/>
    </location>
</feature>
<dbReference type="Pfam" id="PF14304">
    <property type="entry name" value="CSTF_C"/>
    <property type="match status" value="1"/>
</dbReference>
<dbReference type="Proteomes" id="UP000594638">
    <property type="component" value="Unassembled WGS sequence"/>
</dbReference>
<evidence type="ECO:0000256" key="1">
    <source>
        <dbReference type="SAM" id="MobiDB-lite"/>
    </source>
</evidence>
<dbReference type="Gene3D" id="1.10.20.70">
    <property type="entry name" value="Transcription termination and cleavage factor, C-terminal domain"/>
    <property type="match status" value="1"/>
</dbReference>
<name>A0A8S0P6P8_OLEEU</name>